<feature type="region of interest" description="Disordered" evidence="2">
    <location>
        <begin position="758"/>
        <end position="787"/>
    </location>
</feature>
<proteinExistence type="predicted"/>
<organism evidence="3 4">
    <name type="scientific">Fistulifera solaris</name>
    <name type="common">Oleaginous diatom</name>
    <dbReference type="NCBI Taxonomy" id="1519565"/>
    <lineage>
        <taxon>Eukaryota</taxon>
        <taxon>Sar</taxon>
        <taxon>Stramenopiles</taxon>
        <taxon>Ochrophyta</taxon>
        <taxon>Bacillariophyta</taxon>
        <taxon>Bacillariophyceae</taxon>
        <taxon>Bacillariophycidae</taxon>
        <taxon>Naviculales</taxon>
        <taxon>Naviculaceae</taxon>
        <taxon>Fistulifera</taxon>
    </lineage>
</organism>
<feature type="compositionally biased region" description="Acidic residues" evidence="2">
    <location>
        <begin position="682"/>
        <end position="695"/>
    </location>
</feature>
<dbReference type="AlphaFoldDB" id="A0A1Z5K1G2"/>
<dbReference type="Proteomes" id="UP000198406">
    <property type="component" value="Unassembled WGS sequence"/>
</dbReference>
<feature type="compositionally biased region" description="Basic and acidic residues" evidence="2">
    <location>
        <begin position="62"/>
        <end position="74"/>
    </location>
</feature>
<reference evidence="3 4" key="1">
    <citation type="journal article" date="2015" name="Plant Cell">
        <title>Oil accumulation by the oleaginous diatom Fistulifera solaris as revealed by the genome and transcriptome.</title>
        <authorList>
            <person name="Tanaka T."/>
            <person name="Maeda Y."/>
            <person name="Veluchamy A."/>
            <person name="Tanaka M."/>
            <person name="Abida H."/>
            <person name="Marechal E."/>
            <person name="Bowler C."/>
            <person name="Muto M."/>
            <person name="Sunaga Y."/>
            <person name="Tanaka M."/>
            <person name="Yoshino T."/>
            <person name="Taniguchi T."/>
            <person name="Fukuda Y."/>
            <person name="Nemoto M."/>
            <person name="Matsumoto M."/>
            <person name="Wong P.S."/>
            <person name="Aburatani S."/>
            <person name="Fujibuchi W."/>
        </authorList>
    </citation>
    <scope>NUCLEOTIDE SEQUENCE [LARGE SCALE GENOMIC DNA]</scope>
    <source>
        <strain evidence="3 4">JPCC DA0580</strain>
    </source>
</reference>
<dbReference type="OrthoDB" id="48871at2759"/>
<dbReference type="EMBL" id="BDSP01000140">
    <property type="protein sequence ID" value="GAX19848.1"/>
    <property type="molecule type" value="Genomic_DNA"/>
</dbReference>
<feature type="coiled-coil region" evidence="1">
    <location>
        <begin position="226"/>
        <end position="549"/>
    </location>
</feature>
<sequence length="787" mass="88235">MSMEEIDDGTSHVEGDSMDEASSIVKDSQEAESAPQSFDLLEIDGPFESVAEPQSHFNGDSTHVDLLNDIHPLDAEIPTLQDNDDPFGLALPHSTDNLTEPPSLLNVEPVAPNLLGNENSKQPSTEDDELMKTSEAENSNQPLIHDPSRNGTADSRNNLVPSEDTRPTPLDGEQRDETLPEKSQSTVALHVEGNFLAEVPAESAVSINISDVTGDTVEESTPKEPLTSADMKVKQLQRELSDAKAVIDLLKSQQNDALVQELQRKLEEQMSLKAEAENQARLCTKEINDLKAMNDKMVAEIQDFQEVRANVEQQMSTKAEAENEARLAKKRAAALESERKELQQRLNELENFKEQESSAASEAESNAKLAFDRIEELEKNLRDRDGRVDALEEQLTQACQEVESQRHELRKLREEREELLRKEVSLTSRLNAAKMKESDKSNLAEQFESEITAIENELKSTKTALVEMTTSKQKLDQQLEALKASSTERVKHAEHALAEERRLNEERKKKMKVFVENKAEELRQAKEENDALQLEVSQANSSLLELNNRWKQVQAQYVQSQSRNRELQMDLNRIIKDSENLHRVGDTLEMKLSKSATETEEHKNKRLAAKHELMTVLRSLENEKKLTARLRDTIKFTFTPKALSQQKLLQENLDDFESQLQKLAQRLGKPIPPPTSTILDSSETEAGNDNDTSSDTDIERLIAKLDRETQAVSQCIMELSGNLERMHLVLDSNGERTCVSVIAELLLTGGNMTSPAALQPEGNILGGQTRLGSRHRYGSVPSSNTHN</sequence>
<keyword evidence="4" id="KW-1185">Reference proteome</keyword>
<keyword evidence="1" id="KW-0175">Coiled coil</keyword>
<evidence type="ECO:0000313" key="3">
    <source>
        <dbReference type="EMBL" id="GAX19848.1"/>
    </source>
</evidence>
<evidence type="ECO:0000256" key="1">
    <source>
        <dbReference type="SAM" id="Coils"/>
    </source>
</evidence>
<dbReference type="InParanoid" id="A0A1Z5K1G2"/>
<comment type="caution">
    <text evidence="3">The sequence shown here is derived from an EMBL/GenBank/DDBJ whole genome shotgun (WGS) entry which is preliminary data.</text>
</comment>
<protein>
    <submittedName>
        <fullName evidence="3">Uncharacterized protein</fullName>
    </submittedName>
</protein>
<name>A0A1Z5K1G2_FISSO</name>
<feature type="region of interest" description="Disordered" evidence="2">
    <location>
        <begin position="665"/>
        <end position="695"/>
    </location>
</feature>
<feature type="region of interest" description="Disordered" evidence="2">
    <location>
        <begin position="1"/>
        <end position="184"/>
    </location>
</feature>
<accession>A0A1Z5K1G2</accession>
<evidence type="ECO:0000313" key="4">
    <source>
        <dbReference type="Proteomes" id="UP000198406"/>
    </source>
</evidence>
<feature type="compositionally biased region" description="Polar residues" evidence="2">
    <location>
        <begin position="149"/>
        <end position="160"/>
    </location>
</feature>
<gene>
    <name evidence="3" type="ORF">FisN_11Lh279</name>
</gene>
<evidence type="ECO:0000256" key="2">
    <source>
        <dbReference type="SAM" id="MobiDB-lite"/>
    </source>
</evidence>